<name>A0A9X9PXK6_GULGU</name>
<comment type="caution">
    <text evidence="2">The sequence shown here is derived from an EMBL/GenBank/DDBJ whole genome shotgun (WGS) entry which is preliminary data.</text>
</comment>
<evidence type="ECO:0000256" key="1">
    <source>
        <dbReference type="SAM" id="MobiDB-lite"/>
    </source>
</evidence>
<evidence type="ECO:0000313" key="3">
    <source>
        <dbReference type="Proteomes" id="UP000269945"/>
    </source>
</evidence>
<keyword evidence="3" id="KW-1185">Reference proteome</keyword>
<dbReference type="EMBL" id="CYRY02007321">
    <property type="protein sequence ID" value="VCW76415.1"/>
    <property type="molecule type" value="Genomic_DNA"/>
</dbReference>
<dbReference type="Proteomes" id="UP000269945">
    <property type="component" value="Unassembled WGS sequence"/>
</dbReference>
<proteinExistence type="predicted"/>
<sequence>MSSRAEANGAQGERQEQPPPPRPLRGEASQLFLVLALEEPRADSVVCSREPQIAKALGLSGRKSRWALLRLGVAPSRPASRGGRSPHQPRASGFAALVENVPPAGHFLVLRPQPLELTAGPRGGRGGRGPLPPLRVSVRPSPQEFCCFLTNSALSLGKQN</sequence>
<accession>A0A9X9PXK6</accession>
<organism evidence="2 3">
    <name type="scientific">Gulo gulo</name>
    <name type="common">Wolverine</name>
    <name type="synonym">Gluton</name>
    <dbReference type="NCBI Taxonomy" id="48420"/>
    <lineage>
        <taxon>Eukaryota</taxon>
        <taxon>Metazoa</taxon>
        <taxon>Chordata</taxon>
        <taxon>Craniata</taxon>
        <taxon>Vertebrata</taxon>
        <taxon>Euteleostomi</taxon>
        <taxon>Mammalia</taxon>
        <taxon>Eutheria</taxon>
        <taxon>Laurasiatheria</taxon>
        <taxon>Carnivora</taxon>
        <taxon>Caniformia</taxon>
        <taxon>Musteloidea</taxon>
        <taxon>Mustelidae</taxon>
        <taxon>Guloninae</taxon>
        <taxon>Gulo</taxon>
    </lineage>
</organism>
<reference evidence="2 3" key="1">
    <citation type="submission" date="2018-10" db="EMBL/GenBank/DDBJ databases">
        <authorList>
            <person name="Ekblom R."/>
            <person name="Jareborg N."/>
        </authorList>
    </citation>
    <scope>NUCLEOTIDE SEQUENCE [LARGE SCALE GENOMIC DNA]</scope>
    <source>
        <tissue evidence="2">Muscle</tissue>
    </source>
</reference>
<dbReference type="AlphaFoldDB" id="A0A9X9PXK6"/>
<evidence type="ECO:0000313" key="2">
    <source>
        <dbReference type="EMBL" id="VCW76415.1"/>
    </source>
</evidence>
<feature type="region of interest" description="Disordered" evidence="1">
    <location>
        <begin position="1"/>
        <end position="27"/>
    </location>
</feature>
<gene>
    <name evidence="2" type="ORF">BN2614_LOCUS1</name>
</gene>
<protein>
    <submittedName>
        <fullName evidence="2">Uncharacterized protein</fullName>
    </submittedName>
</protein>